<evidence type="ECO:0000313" key="2">
    <source>
        <dbReference type="Proteomes" id="UP000011509"/>
    </source>
</evidence>
<proteinExistence type="predicted"/>
<dbReference type="STRING" id="1227466.C464_08090"/>
<sequence>MSDEDAAPSRTGADDPHVEVVRATGHENVTAEHASTFELTTDDWLTPAGDCIVGVEADRTPRDFSAAFREACRDADATVEATLVVDDGDDEFRETIAGRGDPDLTLLDDRSMVGRTSDYTDDERTILVDGDAAAADLNRDLVAALANGADLALRLEVEPAE</sequence>
<accession>M0EJA8</accession>
<dbReference type="PATRIC" id="fig|1227466.3.peg.1628"/>
<reference evidence="1 2" key="1">
    <citation type="journal article" date="2014" name="PLoS Genet.">
        <title>Phylogenetically driven sequencing of extremely halophilic archaea reveals strategies for static and dynamic osmo-response.</title>
        <authorList>
            <person name="Becker E.A."/>
            <person name="Seitzer P.M."/>
            <person name="Tritt A."/>
            <person name="Larsen D."/>
            <person name="Krusor M."/>
            <person name="Yao A.I."/>
            <person name="Wu D."/>
            <person name="Madern D."/>
            <person name="Eisen J.A."/>
            <person name="Darling A.E."/>
            <person name="Facciotti M.T."/>
        </authorList>
    </citation>
    <scope>NUCLEOTIDE SEQUENCE [LARGE SCALE GENOMIC DNA]</scope>
    <source>
        <strain evidence="1 2">DSM 10284</strain>
    </source>
</reference>
<evidence type="ECO:0000313" key="1">
    <source>
        <dbReference type="EMBL" id="ELZ47866.1"/>
    </source>
</evidence>
<dbReference type="PANTHER" id="PTHR40696:SF1">
    <property type="entry name" value="DUF371 DOMAIN-CONTAINING PROTEIN"/>
    <property type="match status" value="1"/>
</dbReference>
<protein>
    <recommendedName>
        <fullName evidence="3">DUF371 domain-containing protein</fullName>
    </recommendedName>
</protein>
<evidence type="ECO:0008006" key="3">
    <source>
        <dbReference type="Google" id="ProtNLM"/>
    </source>
</evidence>
<dbReference type="InterPro" id="IPR007171">
    <property type="entry name" value="DUF371"/>
</dbReference>
<gene>
    <name evidence="1" type="ORF">C464_08090</name>
</gene>
<dbReference type="OrthoDB" id="9265at2157"/>
<dbReference type="Pfam" id="PF04027">
    <property type="entry name" value="DUF371"/>
    <property type="match status" value="1"/>
</dbReference>
<dbReference type="AlphaFoldDB" id="M0EJA8"/>
<organism evidence="1 2">
    <name type="scientific">Halorubrum coriense DSM 10284</name>
    <dbReference type="NCBI Taxonomy" id="1227466"/>
    <lineage>
        <taxon>Archaea</taxon>
        <taxon>Methanobacteriati</taxon>
        <taxon>Methanobacteriota</taxon>
        <taxon>Stenosarchaea group</taxon>
        <taxon>Halobacteria</taxon>
        <taxon>Halobacteriales</taxon>
        <taxon>Haloferacaceae</taxon>
        <taxon>Halorubrum</taxon>
    </lineage>
</organism>
<dbReference type="InterPro" id="IPR023131">
    <property type="entry name" value="Mth639-like_dom_sf"/>
</dbReference>
<name>M0EJA8_9EURY</name>
<dbReference type="EMBL" id="AOJL01000032">
    <property type="protein sequence ID" value="ELZ47866.1"/>
    <property type="molecule type" value="Genomic_DNA"/>
</dbReference>
<dbReference type="RefSeq" id="WP_006113127.1">
    <property type="nucleotide sequence ID" value="NZ_AOJL01000032.1"/>
</dbReference>
<dbReference type="Gene3D" id="2.60.120.630">
    <property type="entry name" value="mth639 domain like"/>
    <property type="match status" value="1"/>
</dbReference>
<comment type="caution">
    <text evidence="1">The sequence shown here is derived from an EMBL/GenBank/DDBJ whole genome shotgun (WGS) entry which is preliminary data.</text>
</comment>
<dbReference type="PANTHER" id="PTHR40696">
    <property type="entry name" value="DUF371 FAMILY PROTEIN"/>
    <property type="match status" value="1"/>
</dbReference>
<dbReference type="Proteomes" id="UP000011509">
    <property type="component" value="Unassembled WGS sequence"/>
</dbReference>
<keyword evidence="2" id="KW-1185">Reference proteome</keyword>